<feature type="transmembrane region" description="Helical" evidence="6">
    <location>
        <begin position="264"/>
        <end position="285"/>
    </location>
</feature>
<dbReference type="GO" id="GO:0005886">
    <property type="term" value="C:plasma membrane"/>
    <property type="evidence" value="ECO:0007669"/>
    <property type="project" value="UniProtKB-SubCell"/>
</dbReference>
<keyword evidence="8" id="KW-1185">Reference proteome</keyword>
<feature type="transmembrane region" description="Helical" evidence="6">
    <location>
        <begin position="458"/>
        <end position="477"/>
    </location>
</feature>
<feature type="transmembrane region" description="Helical" evidence="6">
    <location>
        <begin position="330"/>
        <end position="353"/>
    </location>
</feature>
<proteinExistence type="predicted"/>
<dbReference type="CDD" id="cd13128">
    <property type="entry name" value="MATE_Wzx_like"/>
    <property type="match status" value="1"/>
</dbReference>
<dbReference type="InterPro" id="IPR002797">
    <property type="entry name" value="Polysacc_synth"/>
</dbReference>
<evidence type="ECO:0000256" key="1">
    <source>
        <dbReference type="ARBA" id="ARBA00004651"/>
    </source>
</evidence>
<reference evidence="7 8" key="1">
    <citation type="submission" date="2020-06" db="EMBL/GenBank/DDBJ databases">
        <title>Methanofollis fontis sp. nov., a methanogen isolated from marine sediments near a cold seep at Four-Way Closure Ridge offshore southwestern Taiwan.</title>
        <authorList>
            <person name="Chen S.-C."/>
            <person name="Teng N.-H."/>
            <person name="Lin Y.-S."/>
            <person name="Lai M.-C."/>
            <person name="Chen H.-H."/>
            <person name="Wang C.-C."/>
        </authorList>
    </citation>
    <scope>NUCLEOTIDE SEQUENCE [LARGE SCALE GENOMIC DNA]</scope>
    <source>
        <strain evidence="7 8">DSM 2702</strain>
    </source>
</reference>
<sequence>MIIDDFIPWYSVSPAQRLTHLMGIDPIRRQSIISLISTIVLTGIGFLATMYFAHVLGKAAYGVYSLFLAYYGIFTLLGESGFSGAAVKRISEGNEQDQYFSAYFILRIVLLIGSITAVLALRPLLFELETSGMLPWLLLALIIGAFLAIPSTGVYGTGMVGVNQIAGLLNNVTKVLLQVIAVFLGFGVAGLAGGFVFGVLVGGLVCLPFLKLHFTHFHIGHLKNLFIFSFWIFLSGTGAIVFSYADTILVGYFMSAADVGVYRIAFQFTTAATFVTIAFQTTLYPKISRWHADGFLDRITLSLARAVTYSLLLAVPVAVGGWVLGDRLLYFFYGAGFAEGTATLAILLLMQIVNVFMYLQTMCLNAIDRPRESFYATGTAAVVNILLDLALIPFLGIEGAAIATLVTMLINAGIARYYLSKQIPVCLERGPVLHILFAAGAMAIVVLAYRLAIPLSNAFLVLGAVALGVIVYGLVLLKADAGLHNEIRDLVVQFGIPWPKWL</sequence>
<dbReference type="RefSeq" id="WP_176787606.1">
    <property type="nucleotide sequence ID" value="NZ_JABXWR010000001.1"/>
</dbReference>
<keyword evidence="5 6" id="KW-0472">Membrane</keyword>
<evidence type="ECO:0000256" key="6">
    <source>
        <dbReference type="SAM" id="Phobius"/>
    </source>
</evidence>
<evidence type="ECO:0000313" key="7">
    <source>
        <dbReference type="EMBL" id="NVO66023.1"/>
    </source>
</evidence>
<feature type="transmembrane region" description="Helical" evidence="6">
    <location>
        <begin position="431"/>
        <end position="452"/>
    </location>
</feature>
<feature type="transmembrane region" description="Helical" evidence="6">
    <location>
        <begin position="59"/>
        <end position="78"/>
    </location>
</feature>
<keyword evidence="4 6" id="KW-1133">Transmembrane helix</keyword>
<evidence type="ECO:0000256" key="2">
    <source>
        <dbReference type="ARBA" id="ARBA00022475"/>
    </source>
</evidence>
<evidence type="ECO:0000313" key="8">
    <source>
        <dbReference type="Proteomes" id="UP000570823"/>
    </source>
</evidence>
<dbReference type="OrthoDB" id="112053at2157"/>
<gene>
    <name evidence="7" type="ORF">HWN36_01525</name>
</gene>
<feature type="transmembrane region" description="Helical" evidence="6">
    <location>
        <begin position="133"/>
        <end position="156"/>
    </location>
</feature>
<evidence type="ECO:0000256" key="5">
    <source>
        <dbReference type="ARBA" id="ARBA00023136"/>
    </source>
</evidence>
<protein>
    <submittedName>
        <fullName evidence="7">Flippase</fullName>
    </submittedName>
</protein>
<feature type="transmembrane region" description="Helical" evidence="6">
    <location>
        <begin position="400"/>
        <end position="419"/>
    </location>
</feature>
<dbReference type="PANTHER" id="PTHR30250:SF11">
    <property type="entry name" value="O-ANTIGEN TRANSPORTER-RELATED"/>
    <property type="match status" value="1"/>
</dbReference>
<dbReference type="Proteomes" id="UP000570823">
    <property type="component" value="Unassembled WGS sequence"/>
</dbReference>
<feature type="transmembrane region" description="Helical" evidence="6">
    <location>
        <begin position="32"/>
        <end position="53"/>
    </location>
</feature>
<comment type="subcellular location">
    <subcellularLocation>
        <location evidence="1">Cell membrane</location>
        <topology evidence="1">Multi-pass membrane protein</topology>
    </subcellularLocation>
</comment>
<feature type="transmembrane region" description="Helical" evidence="6">
    <location>
        <begin position="99"/>
        <end position="121"/>
    </location>
</feature>
<organism evidence="7 8">
    <name type="scientific">Methanofollis tationis</name>
    <dbReference type="NCBI Taxonomy" id="81417"/>
    <lineage>
        <taxon>Archaea</taxon>
        <taxon>Methanobacteriati</taxon>
        <taxon>Methanobacteriota</taxon>
        <taxon>Stenosarchaea group</taxon>
        <taxon>Methanomicrobia</taxon>
        <taxon>Methanomicrobiales</taxon>
        <taxon>Methanomicrobiaceae</taxon>
        <taxon>Methanofollis</taxon>
    </lineage>
</organism>
<keyword evidence="3 6" id="KW-0812">Transmembrane</keyword>
<keyword evidence="2" id="KW-1003">Cell membrane</keyword>
<comment type="caution">
    <text evidence="7">The sequence shown here is derived from an EMBL/GenBank/DDBJ whole genome shotgun (WGS) entry which is preliminary data.</text>
</comment>
<evidence type="ECO:0000256" key="3">
    <source>
        <dbReference type="ARBA" id="ARBA00022692"/>
    </source>
</evidence>
<name>A0A7K4HL88_9EURY</name>
<dbReference type="EMBL" id="JABXWR010000001">
    <property type="protein sequence ID" value="NVO66023.1"/>
    <property type="molecule type" value="Genomic_DNA"/>
</dbReference>
<dbReference type="InterPro" id="IPR050833">
    <property type="entry name" value="Poly_Biosynth_Transport"/>
</dbReference>
<evidence type="ECO:0000256" key="4">
    <source>
        <dbReference type="ARBA" id="ARBA00022989"/>
    </source>
</evidence>
<dbReference type="PANTHER" id="PTHR30250">
    <property type="entry name" value="PST FAMILY PREDICTED COLANIC ACID TRANSPORTER"/>
    <property type="match status" value="1"/>
</dbReference>
<dbReference type="Pfam" id="PF01943">
    <property type="entry name" value="Polysacc_synt"/>
    <property type="match status" value="1"/>
</dbReference>
<dbReference type="AlphaFoldDB" id="A0A7K4HL88"/>
<accession>A0A7K4HL88</accession>
<feature type="transmembrane region" description="Helical" evidence="6">
    <location>
        <begin position="225"/>
        <end position="244"/>
    </location>
</feature>
<feature type="transmembrane region" description="Helical" evidence="6">
    <location>
        <begin position="306"/>
        <end position="324"/>
    </location>
</feature>